<protein>
    <recommendedName>
        <fullName evidence="5">AMIN domain-containing protein</fullName>
    </recommendedName>
</protein>
<dbReference type="OrthoDB" id="5519853at2"/>
<evidence type="ECO:0000313" key="3">
    <source>
        <dbReference type="EMBL" id="AUX41862.1"/>
    </source>
</evidence>
<feature type="compositionally biased region" description="Low complexity" evidence="1">
    <location>
        <begin position="26"/>
        <end position="40"/>
    </location>
</feature>
<accession>A0A2L0ERH5</accession>
<feature type="chain" id="PRO_5015005145" description="AMIN domain-containing protein" evidence="2">
    <location>
        <begin position="25"/>
        <end position="232"/>
    </location>
</feature>
<reference evidence="3 4" key="1">
    <citation type="submission" date="2015-09" db="EMBL/GenBank/DDBJ databases">
        <title>Sorangium comparison.</title>
        <authorList>
            <person name="Zaburannyi N."/>
            <person name="Bunk B."/>
            <person name="Overmann J."/>
            <person name="Mueller R."/>
        </authorList>
    </citation>
    <scope>NUCLEOTIDE SEQUENCE [LARGE SCALE GENOMIC DNA]</scope>
    <source>
        <strain evidence="3 4">So ce26</strain>
    </source>
</reference>
<name>A0A2L0ERH5_SORCE</name>
<feature type="compositionally biased region" description="Low complexity" evidence="1">
    <location>
        <begin position="52"/>
        <end position="68"/>
    </location>
</feature>
<evidence type="ECO:0000256" key="1">
    <source>
        <dbReference type="SAM" id="MobiDB-lite"/>
    </source>
</evidence>
<dbReference type="Proteomes" id="UP000238348">
    <property type="component" value="Chromosome"/>
</dbReference>
<dbReference type="RefSeq" id="WP_104980586.1">
    <property type="nucleotide sequence ID" value="NZ_CP012673.1"/>
</dbReference>
<feature type="signal peptide" evidence="2">
    <location>
        <begin position="1"/>
        <end position="24"/>
    </location>
</feature>
<gene>
    <name evidence="3" type="ORF">SOCE26_032870</name>
</gene>
<dbReference type="AlphaFoldDB" id="A0A2L0ERH5"/>
<feature type="region of interest" description="Disordered" evidence="1">
    <location>
        <begin position="26"/>
        <end position="93"/>
    </location>
</feature>
<dbReference type="EMBL" id="CP012673">
    <property type="protein sequence ID" value="AUX41862.1"/>
    <property type="molecule type" value="Genomic_DNA"/>
</dbReference>
<keyword evidence="2" id="KW-0732">Signal</keyword>
<evidence type="ECO:0000256" key="2">
    <source>
        <dbReference type="SAM" id="SignalP"/>
    </source>
</evidence>
<feature type="compositionally biased region" description="Pro residues" evidence="1">
    <location>
        <begin position="41"/>
        <end position="51"/>
    </location>
</feature>
<organism evidence="3 4">
    <name type="scientific">Sorangium cellulosum</name>
    <name type="common">Polyangium cellulosum</name>
    <dbReference type="NCBI Taxonomy" id="56"/>
    <lineage>
        <taxon>Bacteria</taxon>
        <taxon>Pseudomonadati</taxon>
        <taxon>Myxococcota</taxon>
        <taxon>Polyangia</taxon>
        <taxon>Polyangiales</taxon>
        <taxon>Polyangiaceae</taxon>
        <taxon>Sorangium</taxon>
    </lineage>
</organism>
<feature type="compositionally biased region" description="Acidic residues" evidence="1">
    <location>
        <begin position="223"/>
        <end position="232"/>
    </location>
</feature>
<evidence type="ECO:0000313" key="4">
    <source>
        <dbReference type="Proteomes" id="UP000238348"/>
    </source>
</evidence>
<evidence type="ECO:0008006" key="5">
    <source>
        <dbReference type="Google" id="ProtNLM"/>
    </source>
</evidence>
<sequence>MRPPRHLSLVLPLALALAPSFALAQSAAGGAPAPARAAAAPPKPAAPPPAASAPRAGNAARPQAAPPRSSRRARKPKQKDAQPAAAGRPLATFPGFRMLPTGGSRIFVQVHGGKVDVAESKAAGRLVYRLKGTGAIQTNRFPLVTAFFATPVTRVQLVERGNDLDVVIDLRADTGAAYRVIETEQGSVLQVDFPAAIPEQRAAAPAEEARKRAVRRTIAQEPGTDEESSSDL</sequence>
<proteinExistence type="predicted"/>
<feature type="region of interest" description="Disordered" evidence="1">
    <location>
        <begin position="200"/>
        <end position="232"/>
    </location>
</feature>